<dbReference type="InterPro" id="IPR005064">
    <property type="entry name" value="BUG"/>
</dbReference>
<dbReference type="RefSeq" id="WP_347609429.1">
    <property type="nucleotide sequence ID" value="NZ_JBDPZC010000004.1"/>
</dbReference>
<dbReference type="Gene3D" id="3.40.190.10">
    <property type="entry name" value="Periplasmic binding protein-like II"/>
    <property type="match status" value="1"/>
</dbReference>
<dbReference type="Gene3D" id="3.40.190.150">
    <property type="entry name" value="Bordetella uptake gene, domain 1"/>
    <property type="match status" value="1"/>
</dbReference>
<keyword evidence="4" id="KW-1185">Reference proteome</keyword>
<evidence type="ECO:0000313" key="4">
    <source>
        <dbReference type="Proteomes" id="UP001462640"/>
    </source>
</evidence>
<evidence type="ECO:0000313" key="3">
    <source>
        <dbReference type="EMBL" id="MEO3713202.1"/>
    </source>
</evidence>
<reference evidence="3 4" key="1">
    <citation type="submission" date="2024-05" db="EMBL/GenBank/DDBJ databases">
        <title>Roseateles sp. 2.12 16S ribosomal RNA gene Genome sequencing and assembly.</title>
        <authorList>
            <person name="Woo H."/>
        </authorList>
    </citation>
    <scope>NUCLEOTIDE SEQUENCE [LARGE SCALE GENOMIC DNA]</scope>
    <source>
        <strain evidence="3 4">2.12</strain>
    </source>
</reference>
<organism evidence="3 4">
    <name type="scientific">Roseateles flavus</name>
    <dbReference type="NCBI Taxonomy" id="3149041"/>
    <lineage>
        <taxon>Bacteria</taxon>
        <taxon>Pseudomonadati</taxon>
        <taxon>Pseudomonadota</taxon>
        <taxon>Betaproteobacteria</taxon>
        <taxon>Burkholderiales</taxon>
        <taxon>Sphaerotilaceae</taxon>
        <taxon>Roseateles</taxon>
    </lineage>
</organism>
<comment type="similarity">
    <text evidence="1">Belongs to the UPF0065 (bug) family.</text>
</comment>
<keyword evidence="2" id="KW-0732">Signal</keyword>
<accession>A0ABV0GDY2</accession>
<comment type="caution">
    <text evidence="3">The sequence shown here is derived from an EMBL/GenBank/DDBJ whole genome shotgun (WGS) entry which is preliminary data.</text>
</comment>
<sequence length="334" mass="35390">MLKAFPWMAALVLAILVLAPGARAQTQTPTPTPTPAPECIAPAKPGGGFDLTCKLARAAFGQAGMGLAPLHISYMPGGVGAIAFDTITARRPAEEQTLVAFSSGSLLNLVHGRFGRHSLRDVRWLAAIGADYGIVLVSSQSPWKTLPELLAALKDNPARVTFAAGGTIGSQDWVKSALVAAAAGVDHKAMRFVAFEGGGEATAALKAGHVQVYAGDASEVADKLPPKGPFRVLAVMSEKRLPGLLAQVPTAREQGVDIVWPSVRGFYMGPKVPDAAFQAWSQRFEQLMASAAFEKLRAEHGLFPLAMTGPALQAYLDEQSRRFADIAERFGLHR</sequence>
<gene>
    <name evidence="3" type="ORF">ABDJ40_10560</name>
</gene>
<dbReference type="Proteomes" id="UP001462640">
    <property type="component" value="Unassembled WGS sequence"/>
</dbReference>
<dbReference type="PIRSF" id="PIRSF017082">
    <property type="entry name" value="YflP"/>
    <property type="match status" value="1"/>
</dbReference>
<feature type="signal peptide" evidence="2">
    <location>
        <begin position="1"/>
        <end position="24"/>
    </location>
</feature>
<feature type="chain" id="PRO_5046474425" evidence="2">
    <location>
        <begin position="25"/>
        <end position="334"/>
    </location>
</feature>
<dbReference type="EMBL" id="JBDPZC010000004">
    <property type="protein sequence ID" value="MEO3713202.1"/>
    <property type="molecule type" value="Genomic_DNA"/>
</dbReference>
<dbReference type="PANTHER" id="PTHR42928">
    <property type="entry name" value="TRICARBOXYLATE-BINDING PROTEIN"/>
    <property type="match status" value="1"/>
</dbReference>
<dbReference type="Pfam" id="PF03401">
    <property type="entry name" value="TctC"/>
    <property type="match status" value="1"/>
</dbReference>
<dbReference type="CDD" id="cd07012">
    <property type="entry name" value="PBP2_Bug_TTT"/>
    <property type="match status" value="1"/>
</dbReference>
<protein>
    <submittedName>
        <fullName evidence="3">Tripartite tricarboxylate transporter substrate-binding protein</fullName>
    </submittedName>
</protein>
<dbReference type="InterPro" id="IPR042100">
    <property type="entry name" value="Bug_dom1"/>
</dbReference>
<evidence type="ECO:0000256" key="1">
    <source>
        <dbReference type="ARBA" id="ARBA00006987"/>
    </source>
</evidence>
<proteinExistence type="inferred from homology"/>
<dbReference type="PANTHER" id="PTHR42928:SF3">
    <property type="entry name" value="UPF0065 PROTEIN YFLP"/>
    <property type="match status" value="1"/>
</dbReference>
<name>A0ABV0GDY2_9BURK</name>
<evidence type="ECO:0000256" key="2">
    <source>
        <dbReference type="SAM" id="SignalP"/>
    </source>
</evidence>